<feature type="transmembrane region" description="Helical" evidence="2">
    <location>
        <begin position="253"/>
        <end position="280"/>
    </location>
</feature>
<reference evidence="4 5" key="1">
    <citation type="submission" date="2022-10" db="EMBL/GenBank/DDBJ databases">
        <title>Draft genome sequence of Streptomyces sp. YSPA8.</title>
        <authorList>
            <person name="Moriuchi R."/>
            <person name="Dohra H."/>
            <person name="Yamamura H."/>
            <person name="Kodani S."/>
        </authorList>
    </citation>
    <scope>NUCLEOTIDE SEQUENCE [LARGE SCALE GENOMIC DNA]</scope>
    <source>
        <strain evidence="4 5">YSPA8</strain>
        <plasmid evidence="4 5">pYSPA8-1</plasmid>
    </source>
</reference>
<evidence type="ECO:0000313" key="5">
    <source>
        <dbReference type="Proteomes" id="UP001291653"/>
    </source>
</evidence>
<evidence type="ECO:0000313" key="4">
    <source>
        <dbReference type="EMBL" id="BDT39559.1"/>
    </source>
</evidence>
<evidence type="ECO:0000259" key="3">
    <source>
        <dbReference type="Pfam" id="PF02517"/>
    </source>
</evidence>
<dbReference type="InterPro" id="IPR003675">
    <property type="entry name" value="Rce1/LyrA-like_dom"/>
</dbReference>
<feature type="transmembrane region" description="Helical" evidence="2">
    <location>
        <begin position="49"/>
        <end position="70"/>
    </location>
</feature>
<organism evidence="4 5">
    <name type="scientific">Streptomyces yaizuensis</name>
    <dbReference type="NCBI Taxonomy" id="2989713"/>
    <lineage>
        <taxon>Bacteria</taxon>
        <taxon>Bacillati</taxon>
        <taxon>Actinomycetota</taxon>
        <taxon>Actinomycetes</taxon>
        <taxon>Kitasatosporales</taxon>
        <taxon>Streptomycetaceae</taxon>
        <taxon>Streptomyces</taxon>
    </lineage>
</organism>
<evidence type="ECO:0000256" key="2">
    <source>
        <dbReference type="SAM" id="Phobius"/>
    </source>
</evidence>
<keyword evidence="2" id="KW-0472">Membrane</keyword>
<keyword evidence="5" id="KW-1185">Reference proteome</keyword>
<keyword evidence="4" id="KW-0645">Protease</keyword>
<feature type="transmembrane region" description="Helical" evidence="2">
    <location>
        <begin position="152"/>
        <end position="171"/>
    </location>
</feature>
<feature type="compositionally biased region" description="Low complexity" evidence="1">
    <location>
        <begin position="311"/>
        <end position="326"/>
    </location>
</feature>
<keyword evidence="2" id="KW-1133">Transmembrane helix</keyword>
<dbReference type="GO" id="GO:0008237">
    <property type="term" value="F:metallopeptidase activity"/>
    <property type="evidence" value="ECO:0007669"/>
    <property type="project" value="UniProtKB-KW"/>
</dbReference>
<keyword evidence="4" id="KW-0378">Hydrolase</keyword>
<keyword evidence="4" id="KW-0482">Metalloprotease</keyword>
<gene>
    <name evidence="4" type="ORF">SYYSPA8_37205</name>
</gene>
<geneLocation type="plasmid" evidence="4 5">
    <name>pYSPA8-1</name>
</geneLocation>
<dbReference type="GO" id="GO:0080120">
    <property type="term" value="P:CAAX-box protein maturation"/>
    <property type="evidence" value="ECO:0007669"/>
    <property type="project" value="UniProtKB-ARBA"/>
</dbReference>
<dbReference type="Pfam" id="PF02517">
    <property type="entry name" value="Rce1-like"/>
    <property type="match status" value="1"/>
</dbReference>
<evidence type="ECO:0000256" key="1">
    <source>
        <dbReference type="SAM" id="MobiDB-lite"/>
    </source>
</evidence>
<dbReference type="GO" id="GO:0004175">
    <property type="term" value="F:endopeptidase activity"/>
    <property type="evidence" value="ECO:0007669"/>
    <property type="project" value="UniProtKB-ARBA"/>
</dbReference>
<protein>
    <submittedName>
        <fullName evidence="4">CPBP family intramembrane metalloprotease</fullName>
    </submittedName>
</protein>
<feature type="transmembrane region" description="Helical" evidence="2">
    <location>
        <begin position="20"/>
        <end position="43"/>
    </location>
</feature>
<keyword evidence="4" id="KW-0614">Plasmid</keyword>
<feature type="transmembrane region" description="Helical" evidence="2">
    <location>
        <begin position="203"/>
        <end position="222"/>
    </location>
</feature>
<dbReference type="AlphaFoldDB" id="A0AA86JGF8"/>
<accession>A0AA86JGF8</accession>
<name>A0AA86JGF8_9ACTN</name>
<proteinExistence type="predicted"/>
<dbReference type="RefSeq" id="WP_323451918.1">
    <property type="nucleotide sequence ID" value="NZ_LC735414.1"/>
</dbReference>
<keyword evidence="2" id="KW-0812">Transmembrane</keyword>
<sequence>MNGRPLPGRHEPRRAYRDALGLIAVAAGPTLYRSTLVFSTTLGATPPPVMTGFLSHAITLLAGVAGGWWLSQRVEARLARDTRRQARLHTLVLTLVLAHTVDSVVPAHGGVSTRLPAAILMAWLTWEIIRARGISADAFETPLGHSPRWAPAWLAAALALAAFVATGRLATGLDGYGPTTPGSQLVLLGLGDTPHPLLLTARIVWTSVVEELVVTAAVITLLRQARRPVWEWTLLVVAVRVLGHGYLGTPALAQIVIGLVAVLLYVRCRGLVPLIAIHILYDLEPSVPVAAIAAILALAIHAVYRAATTPAPDDPGDGTTATPDPTAKTHRSLR</sequence>
<feature type="transmembrane region" description="Helical" evidence="2">
    <location>
        <begin position="287"/>
        <end position="307"/>
    </location>
</feature>
<dbReference type="EMBL" id="LC735414">
    <property type="protein sequence ID" value="BDT39559.1"/>
    <property type="molecule type" value="Genomic_DNA"/>
</dbReference>
<dbReference type="Proteomes" id="UP001291653">
    <property type="component" value="Plasmid pYSPA8-1"/>
</dbReference>
<feature type="domain" description="CAAX prenyl protease 2/Lysostaphin resistance protein A-like" evidence="3">
    <location>
        <begin position="197"/>
        <end position="283"/>
    </location>
</feature>
<feature type="region of interest" description="Disordered" evidence="1">
    <location>
        <begin position="311"/>
        <end position="334"/>
    </location>
</feature>